<reference evidence="4" key="2">
    <citation type="submission" date="2020-09" db="EMBL/GenBank/DDBJ databases">
        <authorList>
            <person name="Sun Q."/>
            <person name="Zhou Y."/>
        </authorList>
    </citation>
    <scope>NUCLEOTIDE SEQUENCE</scope>
    <source>
        <strain evidence="4">CGMCC 1.15880</strain>
    </source>
</reference>
<dbReference type="EMBL" id="BMKA01000008">
    <property type="protein sequence ID" value="GGA31308.1"/>
    <property type="molecule type" value="Genomic_DNA"/>
</dbReference>
<dbReference type="AlphaFoldDB" id="A0A916R348"/>
<dbReference type="PANTHER" id="PTHR43464">
    <property type="entry name" value="METHYLTRANSFERASE"/>
    <property type="match status" value="1"/>
</dbReference>
<reference evidence="4" key="1">
    <citation type="journal article" date="2014" name="Int. J. Syst. Evol. Microbiol.">
        <title>Complete genome sequence of Corynebacterium casei LMG S-19264T (=DSM 44701T), isolated from a smear-ripened cheese.</title>
        <authorList>
            <consortium name="US DOE Joint Genome Institute (JGI-PGF)"/>
            <person name="Walter F."/>
            <person name="Albersmeier A."/>
            <person name="Kalinowski J."/>
            <person name="Ruckert C."/>
        </authorList>
    </citation>
    <scope>NUCLEOTIDE SEQUENCE</scope>
    <source>
        <strain evidence="4">CGMCC 1.15880</strain>
    </source>
</reference>
<keyword evidence="3" id="KW-0949">S-adenosyl-L-methionine</keyword>
<evidence type="ECO:0000313" key="4">
    <source>
        <dbReference type="EMBL" id="GGA31308.1"/>
    </source>
</evidence>
<dbReference type="GO" id="GO:0008168">
    <property type="term" value="F:methyltransferase activity"/>
    <property type="evidence" value="ECO:0007669"/>
    <property type="project" value="UniProtKB-KW"/>
</dbReference>
<gene>
    <name evidence="4" type="ORF">GCM10011498_35650</name>
</gene>
<sequence length="217" mass="23203">MADNPQTEVLAGYVQDAESLIDRFEALDPAHVLAPVLDFLPAPPCRVLDVGAGTGRDAAWFAQAGYRVTAVEPVAGFRRAGQVLHGGLDLTWSGDKLPELAELRQSGVQFDVLILNGVWHHLKLTEREAALLSLWSLAAPAARLVISVRNGPAPITRPSYGGRADLLLSKAHCIGLSTICHKHTASIQPQNTAAGVTWDWIVLEVPATAKAEVQLGN</sequence>
<organism evidence="4 5">
    <name type="scientific">Neptunicoccus cionae</name>
    <dbReference type="NCBI Taxonomy" id="2035344"/>
    <lineage>
        <taxon>Bacteria</taxon>
        <taxon>Pseudomonadati</taxon>
        <taxon>Pseudomonadota</taxon>
        <taxon>Alphaproteobacteria</taxon>
        <taxon>Rhodobacterales</taxon>
        <taxon>Paracoccaceae</taxon>
        <taxon>Neptunicoccus</taxon>
    </lineage>
</organism>
<evidence type="ECO:0008006" key="6">
    <source>
        <dbReference type="Google" id="ProtNLM"/>
    </source>
</evidence>
<dbReference type="Gene3D" id="3.40.50.150">
    <property type="entry name" value="Vaccinia Virus protein VP39"/>
    <property type="match status" value="1"/>
</dbReference>
<evidence type="ECO:0000256" key="3">
    <source>
        <dbReference type="ARBA" id="ARBA00022691"/>
    </source>
</evidence>
<dbReference type="InterPro" id="IPR029063">
    <property type="entry name" value="SAM-dependent_MTases_sf"/>
</dbReference>
<dbReference type="RefSeq" id="WP_229678627.1">
    <property type="nucleotide sequence ID" value="NZ_BMKA01000008.1"/>
</dbReference>
<dbReference type="Pfam" id="PF13489">
    <property type="entry name" value="Methyltransf_23"/>
    <property type="match status" value="1"/>
</dbReference>
<dbReference type="GO" id="GO:0032259">
    <property type="term" value="P:methylation"/>
    <property type="evidence" value="ECO:0007669"/>
    <property type="project" value="UniProtKB-KW"/>
</dbReference>
<evidence type="ECO:0000256" key="1">
    <source>
        <dbReference type="ARBA" id="ARBA00022603"/>
    </source>
</evidence>
<keyword evidence="1" id="KW-0489">Methyltransferase</keyword>
<dbReference type="CDD" id="cd02440">
    <property type="entry name" value="AdoMet_MTases"/>
    <property type="match status" value="1"/>
</dbReference>
<comment type="caution">
    <text evidence="4">The sequence shown here is derived from an EMBL/GenBank/DDBJ whole genome shotgun (WGS) entry which is preliminary data.</text>
</comment>
<keyword evidence="2" id="KW-0808">Transferase</keyword>
<dbReference type="Proteomes" id="UP000628017">
    <property type="component" value="Unassembled WGS sequence"/>
</dbReference>
<protein>
    <recommendedName>
        <fullName evidence="6">Class I SAM-dependent methyltransferase</fullName>
    </recommendedName>
</protein>
<dbReference type="SUPFAM" id="SSF53335">
    <property type="entry name" value="S-adenosyl-L-methionine-dependent methyltransferases"/>
    <property type="match status" value="1"/>
</dbReference>
<proteinExistence type="predicted"/>
<keyword evidence="5" id="KW-1185">Reference proteome</keyword>
<evidence type="ECO:0000313" key="5">
    <source>
        <dbReference type="Proteomes" id="UP000628017"/>
    </source>
</evidence>
<dbReference type="PANTHER" id="PTHR43464:SF19">
    <property type="entry name" value="UBIQUINONE BIOSYNTHESIS O-METHYLTRANSFERASE, MITOCHONDRIAL"/>
    <property type="match status" value="1"/>
</dbReference>
<accession>A0A916R348</accession>
<name>A0A916R348_9RHOB</name>
<evidence type="ECO:0000256" key="2">
    <source>
        <dbReference type="ARBA" id="ARBA00022679"/>
    </source>
</evidence>